<dbReference type="RefSeq" id="WP_188242932.1">
    <property type="nucleotide sequence ID" value="NZ_JABTCF010000003.1"/>
</dbReference>
<dbReference type="Pfam" id="PF14526">
    <property type="entry name" value="Cass2"/>
    <property type="match status" value="1"/>
</dbReference>
<dbReference type="PANTHER" id="PTHR36444">
    <property type="entry name" value="TRANSCRIPTIONAL REGULATOR PROTEIN YOBU-RELATED"/>
    <property type="match status" value="1"/>
</dbReference>
<dbReference type="PANTHER" id="PTHR36444:SF2">
    <property type="entry name" value="TRANSCRIPTIONAL REGULATOR PROTEIN YOBU-RELATED"/>
    <property type="match status" value="1"/>
</dbReference>
<dbReference type="SUPFAM" id="SSF55136">
    <property type="entry name" value="Probable bacterial effector-binding domain"/>
    <property type="match status" value="1"/>
</dbReference>
<protein>
    <submittedName>
        <fullName evidence="2">Effector binding domain-containing protein</fullName>
    </submittedName>
</protein>
<dbReference type="SMART" id="SM00871">
    <property type="entry name" value="AraC_E_bind"/>
    <property type="match status" value="1"/>
</dbReference>
<name>A0ABR7UYQ5_9FLAO</name>
<proteinExistence type="predicted"/>
<evidence type="ECO:0000313" key="3">
    <source>
        <dbReference type="Proteomes" id="UP001166021"/>
    </source>
</evidence>
<accession>A0ABR7UYQ5</accession>
<gene>
    <name evidence="2" type="ORF">HPE56_06325</name>
</gene>
<sequence>MQRVRIAPFDSIGISIRTTNEKGQANKEIVALWGRFMAEGILNTIPNKVDHTIYGIYTDYESDHTQPYTVILGCKVNALDVIPKGMIGRSIEGGTYCKTKAYGDLTKGLMVNHWSEIWKMDLDRRYTADFEVYGEKAIEPTAAEIDIFVSVK</sequence>
<comment type="caution">
    <text evidence="2">The sequence shown here is derived from an EMBL/GenBank/DDBJ whole genome shotgun (WGS) entry which is preliminary data.</text>
</comment>
<dbReference type="InterPro" id="IPR010499">
    <property type="entry name" value="AraC_E-bd"/>
</dbReference>
<reference evidence="2" key="1">
    <citation type="submission" date="2020-05" db="EMBL/GenBank/DDBJ databases">
        <title>The draft genome sequence of Maribacter sp. ANRC-HE7.</title>
        <authorList>
            <person name="Mu L."/>
        </authorList>
    </citation>
    <scope>NUCLEOTIDE SEQUENCE</scope>
    <source>
        <strain evidence="2">ANRC-HE7</strain>
    </source>
</reference>
<keyword evidence="3" id="KW-1185">Reference proteome</keyword>
<evidence type="ECO:0000313" key="2">
    <source>
        <dbReference type="EMBL" id="MBD0777401.1"/>
    </source>
</evidence>
<dbReference type="EMBL" id="JABTCF010000003">
    <property type="protein sequence ID" value="MBD0777401.1"/>
    <property type="molecule type" value="Genomic_DNA"/>
</dbReference>
<evidence type="ECO:0000259" key="1">
    <source>
        <dbReference type="SMART" id="SM00871"/>
    </source>
</evidence>
<dbReference type="Proteomes" id="UP001166021">
    <property type="component" value="Unassembled WGS sequence"/>
</dbReference>
<organism evidence="2 3">
    <name type="scientific">Maribacter aquimaris</name>
    <dbReference type="NCBI Taxonomy" id="2737171"/>
    <lineage>
        <taxon>Bacteria</taxon>
        <taxon>Pseudomonadati</taxon>
        <taxon>Bacteroidota</taxon>
        <taxon>Flavobacteriia</taxon>
        <taxon>Flavobacteriales</taxon>
        <taxon>Flavobacteriaceae</taxon>
        <taxon>Maribacter</taxon>
    </lineage>
</organism>
<dbReference type="InterPro" id="IPR011256">
    <property type="entry name" value="Reg_factor_effector_dom_sf"/>
</dbReference>
<feature type="domain" description="AraC effector-binding" evidence="1">
    <location>
        <begin position="1"/>
        <end position="152"/>
    </location>
</feature>
<dbReference type="Gene3D" id="3.20.80.10">
    <property type="entry name" value="Regulatory factor, effector binding domain"/>
    <property type="match status" value="1"/>
</dbReference>
<dbReference type="InterPro" id="IPR053182">
    <property type="entry name" value="YobU-like_regulator"/>
</dbReference>
<dbReference type="InterPro" id="IPR029441">
    <property type="entry name" value="Cass2"/>
</dbReference>